<dbReference type="OrthoDB" id="3164835at2759"/>
<dbReference type="RefSeq" id="XP_036635570.1">
    <property type="nucleotide sequence ID" value="XM_036769725.1"/>
</dbReference>
<evidence type="ECO:0000313" key="2">
    <source>
        <dbReference type="EMBL" id="KAF7439726.1"/>
    </source>
</evidence>
<reference evidence="2" key="1">
    <citation type="submission" date="2019-07" db="EMBL/GenBank/DDBJ databases">
        <authorList>
            <person name="Palmer J.M."/>
        </authorList>
    </citation>
    <scope>NUCLEOTIDE SEQUENCE</scope>
    <source>
        <strain evidence="2">PC9</strain>
    </source>
</reference>
<accession>A0A8H7A4F5</accession>
<comment type="caution">
    <text evidence="2">The sequence shown here is derived from an EMBL/GenBank/DDBJ whole genome shotgun (WGS) entry which is preliminary data.</text>
</comment>
<dbReference type="Gene3D" id="3.30.710.10">
    <property type="entry name" value="Potassium Channel Kv1.1, Chain A"/>
    <property type="match status" value="1"/>
</dbReference>
<dbReference type="InterPro" id="IPR000210">
    <property type="entry name" value="BTB/POZ_dom"/>
</dbReference>
<dbReference type="Pfam" id="PF00651">
    <property type="entry name" value="BTB"/>
    <property type="match status" value="1"/>
</dbReference>
<sequence length="347" mass="38982">MEVRTASPPFDSSLADVILRSADGVHFHVVKAILRLASPIFNDMFTLPQRIPDADDVELSNADPTKVPQESTFQNPQIPIVDMAETSYVLDRLLRYCYPTVCPRVTDLQAYCETFAVARKFEMEFACQMLTRDFPGLDKAISDGPMKAYTLACKYRLGDVASLAAKEALRKSLDDLLAEDVDIDDMSTQEYDAILQYHRKCRIMCRDLVSQDDFRWLQNGGAYGLSICQCETSSRSFRVRFGATLASVTALPSTITPPHISAAAASFNLRRPKWWFDHIDKIADVFKHKSPLAPEIFDVSPTLKIIESSRCPHCQKTGPEELRTFTADLQREINDIATKGIPLNIAF</sequence>
<evidence type="ECO:0000259" key="1">
    <source>
        <dbReference type="PROSITE" id="PS50097"/>
    </source>
</evidence>
<dbReference type="PROSITE" id="PS50097">
    <property type="entry name" value="BTB"/>
    <property type="match status" value="1"/>
</dbReference>
<keyword evidence="3" id="KW-1185">Reference proteome</keyword>
<proteinExistence type="predicted"/>
<name>A0A8H7A4F5_PLEOS</name>
<evidence type="ECO:0000313" key="3">
    <source>
        <dbReference type="Proteomes" id="UP000623687"/>
    </source>
</evidence>
<dbReference type="CDD" id="cd18186">
    <property type="entry name" value="BTB_POZ_ZBTB_KLHL-like"/>
    <property type="match status" value="1"/>
</dbReference>
<dbReference type="AlphaFoldDB" id="A0A8H7A4F5"/>
<gene>
    <name evidence="2" type="ORF">PC9H_000062</name>
</gene>
<dbReference type="SUPFAM" id="SSF54695">
    <property type="entry name" value="POZ domain"/>
    <property type="match status" value="1"/>
</dbReference>
<dbReference type="Proteomes" id="UP000623687">
    <property type="component" value="Unassembled WGS sequence"/>
</dbReference>
<dbReference type="EMBL" id="JACETU010000001">
    <property type="protein sequence ID" value="KAF7439726.1"/>
    <property type="molecule type" value="Genomic_DNA"/>
</dbReference>
<dbReference type="VEuPathDB" id="FungiDB:PC9H_000062"/>
<dbReference type="GeneID" id="59369903"/>
<dbReference type="InterPro" id="IPR011333">
    <property type="entry name" value="SKP1/BTB/POZ_sf"/>
</dbReference>
<dbReference type="SMART" id="SM00225">
    <property type="entry name" value="BTB"/>
    <property type="match status" value="1"/>
</dbReference>
<feature type="domain" description="BTB" evidence="1">
    <location>
        <begin position="15"/>
        <end position="98"/>
    </location>
</feature>
<protein>
    <recommendedName>
        <fullName evidence="1">BTB domain-containing protein</fullName>
    </recommendedName>
</protein>
<organism evidence="2 3">
    <name type="scientific">Pleurotus ostreatus</name>
    <name type="common">Oyster mushroom</name>
    <name type="synonym">White-rot fungus</name>
    <dbReference type="NCBI Taxonomy" id="5322"/>
    <lineage>
        <taxon>Eukaryota</taxon>
        <taxon>Fungi</taxon>
        <taxon>Dikarya</taxon>
        <taxon>Basidiomycota</taxon>
        <taxon>Agaricomycotina</taxon>
        <taxon>Agaricomycetes</taxon>
        <taxon>Agaricomycetidae</taxon>
        <taxon>Agaricales</taxon>
        <taxon>Pleurotineae</taxon>
        <taxon>Pleurotaceae</taxon>
        <taxon>Pleurotus</taxon>
    </lineage>
</organism>